<evidence type="ECO:0000313" key="19">
    <source>
        <dbReference type="Proteomes" id="UP000002051"/>
    </source>
</evidence>
<evidence type="ECO:0000256" key="2">
    <source>
        <dbReference type="ARBA" id="ARBA00006835"/>
    </source>
</evidence>
<protein>
    <recommendedName>
        <fullName evidence="13 14">Multifunctional fusion protein</fullName>
    </recommendedName>
    <domain>
        <recommendedName>
            <fullName evidence="13">DNA-directed RNA polymerase subunit</fullName>
            <ecNumber evidence="13">2.7.7.6</ecNumber>
        </recommendedName>
    </domain>
    <domain>
        <recommendedName>
            <fullName evidence="14">DNA-directed RNA polymerase subunit beta</fullName>
        </recommendedName>
    </domain>
</protein>
<dbReference type="Gene3D" id="4.10.860.120">
    <property type="entry name" value="RNA polymerase II, clamp domain"/>
    <property type="match status" value="1"/>
</dbReference>
<dbReference type="Proteomes" id="UP000002051">
    <property type="component" value="Unassembled WGS sequence"/>
</dbReference>
<evidence type="ECO:0000313" key="17">
    <source>
        <dbReference type="EMBL" id="KEH17708.1"/>
    </source>
</evidence>
<feature type="compositionally biased region" description="Acidic residues" evidence="15">
    <location>
        <begin position="2400"/>
        <end position="2418"/>
    </location>
</feature>
<dbReference type="CDD" id="cd00653">
    <property type="entry name" value="RNA_pol_B_RPB2"/>
    <property type="match status" value="1"/>
</dbReference>
<dbReference type="HAMAP" id="MF_01324">
    <property type="entry name" value="RNApol_bact_RpoC2"/>
    <property type="match status" value="1"/>
</dbReference>
<dbReference type="InterPro" id="IPR007121">
    <property type="entry name" value="RNA_pol_bsu_CS"/>
</dbReference>
<gene>
    <name evidence="17" type="ORF">MTR_0002s0510</name>
</gene>
<comment type="similarity">
    <text evidence="13">Belongs to the RNA polymerase beta' chain family.</text>
</comment>
<keyword evidence="6" id="KW-0934">Plastid</keyword>
<reference evidence="17 19" key="2">
    <citation type="journal article" date="2014" name="BMC Genomics">
        <title>An improved genome release (version Mt4.0) for the model legume Medicago truncatula.</title>
        <authorList>
            <person name="Tang H."/>
            <person name="Krishnakumar V."/>
            <person name="Bidwell S."/>
            <person name="Rosen B."/>
            <person name="Chan A."/>
            <person name="Zhou S."/>
            <person name="Gentzbittel L."/>
            <person name="Childs K.L."/>
            <person name="Yandell M."/>
            <person name="Gundlach H."/>
            <person name="Mayer K.F."/>
            <person name="Schwartz D.C."/>
            <person name="Town C.D."/>
        </authorList>
    </citation>
    <scope>GENOME REANNOTATION</scope>
    <source>
        <strain evidence="17">A17</strain>
        <strain evidence="18 19">cv. Jemalong A17</strain>
    </source>
</reference>
<keyword evidence="8 13" id="KW-0548">Nucleotidyltransferase</keyword>
<dbReference type="InterPro" id="IPR000722">
    <property type="entry name" value="RNA_pol_asu"/>
</dbReference>
<dbReference type="Pfam" id="PF04565">
    <property type="entry name" value="RNA_pol_Rpb2_3"/>
    <property type="match status" value="1"/>
</dbReference>
<evidence type="ECO:0000256" key="13">
    <source>
        <dbReference type="RuleBase" id="RU004279"/>
    </source>
</evidence>
<dbReference type="Gene3D" id="1.10.40.90">
    <property type="match status" value="1"/>
</dbReference>
<reference evidence="17 19" key="1">
    <citation type="journal article" date="2011" name="Nature">
        <title>The Medicago genome provides insight into the evolution of rhizobial symbioses.</title>
        <authorList>
            <person name="Young N.D."/>
            <person name="Debelle F."/>
            <person name="Oldroyd G.E."/>
            <person name="Geurts R."/>
            <person name="Cannon S.B."/>
            <person name="Udvardi M.K."/>
            <person name="Benedito V.A."/>
            <person name="Mayer K.F."/>
            <person name="Gouzy J."/>
            <person name="Schoof H."/>
            <person name="Van de Peer Y."/>
            <person name="Proost S."/>
            <person name="Cook D.R."/>
            <person name="Meyers B.C."/>
            <person name="Spannagl M."/>
            <person name="Cheung F."/>
            <person name="De Mita S."/>
            <person name="Krishnakumar V."/>
            <person name="Gundlach H."/>
            <person name="Zhou S."/>
            <person name="Mudge J."/>
            <person name="Bharti A.K."/>
            <person name="Murray J.D."/>
            <person name="Naoumkina M.A."/>
            <person name="Rosen B."/>
            <person name="Silverstein K.A."/>
            <person name="Tang H."/>
            <person name="Rombauts S."/>
            <person name="Zhao P.X."/>
            <person name="Zhou P."/>
            <person name="Barbe V."/>
            <person name="Bardou P."/>
            <person name="Bechner M."/>
            <person name="Bellec A."/>
            <person name="Berger A."/>
            <person name="Berges H."/>
            <person name="Bidwell S."/>
            <person name="Bisseling T."/>
            <person name="Choisne N."/>
            <person name="Couloux A."/>
            <person name="Denny R."/>
            <person name="Deshpande S."/>
            <person name="Dai X."/>
            <person name="Doyle J.J."/>
            <person name="Dudez A.M."/>
            <person name="Farmer A.D."/>
            <person name="Fouteau S."/>
            <person name="Franken C."/>
            <person name="Gibelin C."/>
            <person name="Gish J."/>
            <person name="Goldstein S."/>
            <person name="Gonzalez A.J."/>
            <person name="Green P.J."/>
            <person name="Hallab A."/>
            <person name="Hartog M."/>
            <person name="Hua A."/>
            <person name="Humphray S.J."/>
            <person name="Jeong D.H."/>
            <person name="Jing Y."/>
            <person name="Jocker A."/>
            <person name="Kenton S.M."/>
            <person name="Kim D.J."/>
            <person name="Klee K."/>
            <person name="Lai H."/>
            <person name="Lang C."/>
            <person name="Lin S."/>
            <person name="Macmil S.L."/>
            <person name="Magdelenat G."/>
            <person name="Matthews L."/>
            <person name="McCorrison J."/>
            <person name="Monaghan E.L."/>
            <person name="Mun J.H."/>
            <person name="Najar F.Z."/>
            <person name="Nicholson C."/>
            <person name="Noirot C."/>
            <person name="O'Bleness M."/>
            <person name="Paule C.R."/>
            <person name="Poulain J."/>
            <person name="Prion F."/>
            <person name="Qin B."/>
            <person name="Qu C."/>
            <person name="Retzel E.F."/>
            <person name="Riddle C."/>
            <person name="Sallet E."/>
            <person name="Samain S."/>
            <person name="Samson N."/>
            <person name="Sanders I."/>
            <person name="Saurat O."/>
            <person name="Scarpelli C."/>
            <person name="Schiex T."/>
            <person name="Segurens B."/>
            <person name="Severin A.J."/>
            <person name="Sherrier D.J."/>
            <person name="Shi R."/>
            <person name="Sims S."/>
            <person name="Singer S.R."/>
            <person name="Sinharoy S."/>
            <person name="Sterck L."/>
            <person name="Viollet A."/>
            <person name="Wang B.B."/>
            <person name="Wang K."/>
            <person name="Wang M."/>
            <person name="Wang X."/>
            <person name="Warfsmann J."/>
            <person name="Weissenbach J."/>
            <person name="White D.D."/>
            <person name="White J.D."/>
            <person name="Wiley G.B."/>
            <person name="Wincker P."/>
            <person name="Xing Y."/>
            <person name="Yang L."/>
            <person name="Yao Z."/>
            <person name="Ying F."/>
            <person name="Zhai J."/>
            <person name="Zhou L."/>
            <person name="Zuber A."/>
            <person name="Denarie J."/>
            <person name="Dixon R.A."/>
            <person name="May G.D."/>
            <person name="Schwartz D.C."/>
            <person name="Rogers J."/>
            <person name="Quetier F."/>
            <person name="Town C.D."/>
            <person name="Roe B.A."/>
        </authorList>
    </citation>
    <scope>NUCLEOTIDE SEQUENCE [LARGE SCALE GENOMIC DNA]</scope>
    <source>
        <strain evidence="17">A17</strain>
        <strain evidence="18 19">cv. Jemalong A17</strain>
    </source>
</reference>
<dbReference type="SMART" id="SM00663">
    <property type="entry name" value="RPOLA_N"/>
    <property type="match status" value="1"/>
</dbReference>
<dbReference type="Gene3D" id="1.10.150.390">
    <property type="match status" value="1"/>
</dbReference>
<dbReference type="GO" id="GO:0003899">
    <property type="term" value="F:DNA-directed RNA polymerase activity"/>
    <property type="evidence" value="ECO:0007669"/>
    <property type="project" value="UniProtKB-EC"/>
</dbReference>
<accession>A0A072TLG9</accession>
<dbReference type="NCBIfam" id="NF001616">
    <property type="entry name" value="PRK00405.1"/>
    <property type="match status" value="1"/>
</dbReference>
<dbReference type="HAMAP" id="MF_01323">
    <property type="entry name" value="RNApol_bact_RpoC1"/>
    <property type="match status" value="1"/>
</dbReference>
<dbReference type="InterPro" id="IPR037034">
    <property type="entry name" value="RNA_pol_Rpb2_2_sf"/>
</dbReference>
<keyword evidence="19" id="KW-1185">Reference proteome</keyword>
<dbReference type="Gene3D" id="1.10.132.30">
    <property type="match status" value="1"/>
</dbReference>
<evidence type="ECO:0000256" key="6">
    <source>
        <dbReference type="ARBA" id="ARBA00022640"/>
    </source>
</evidence>
<dbReference type="Gene3D" id="2.40.50.150">
    <property type="match status" value="1"/>
</dbReference>
<feature type="compositionally biased region" description="Basic and acidic residues" evidence="15">
    <location>
        <begin position="2300"/>
        <end position="2309"/>
    </location>
</feature>
<comment type="similarity">
    <text evidence="3">In the N-terminal section; belongs to the RNA polymerase beta chain family.</text>
</comment>
<dbReference type="Pfam" id="PF00623">
    <property type="entry name" value="RNA_pol_Rpb1_2"/>
    <property type="match status" value="1"/>
</dbReference>
<sequence>MAAPRFELGIKDLQSPALPLGHAAKKSDRKSRKQQEYFSNSFSFHLYPWKLKIKMLRNGNEGMSTIPGFSQIQFEGFFRFINQALAEELDKFPTIKDPDHEIAFQLFAKGYQLLEPSIKERDAVYESLTYSSELYVSARLIFGFDVQKQTISIGNIPIMNSLGTFIINGIYRIVINQILLSPGIYYRSELDHKGISIYTGTIISDWGGRSELAIDKKERIWARVSRKQKISILVLSSAMGSNLSEILENVCYPEIFISFLNEKEEKKIGSKENAILEFYQQFACVGGDLVFSESLCEELQKKFFQQKCELGRIGRRNMNRRLNLDIPQNNTFLLPRDVLAATDHLIGMKFGMGTLDDMNHLKNKRIRSVADLLQDQFGLALGRLQHAVQKTIRRVFIRQSKPTPQTLVTPTSTSILLITTYETFFGTYPLSQVFDQTNPLTQTVHGRKVSCLGPGGLTGRTASFRSRDIHPSHYGRICPIDTSEGINVGLIGSLAIHARIDHLWGSIESPFYEISAEKAKEKKERQVVYLSPNRDEYYMIAAGNSLSLNQGIQEEQVVPARYRQEFLTIAWEQIHVRSIFPFQYFSIGGSLIPFIEHNDANRALMSSNMQRQAVPLSRSEKCIVGTGLERQTALDSRVSVIAEREGKIISTDSHKILLSSSGKTISIPLVNHRRSNKNTCMHQTARVRRGKCIKKGQILAEGAATVGGELALGKNVLVAYMPWEGYNFEDAVLISERLVYEDIYTSFHIRKYEIQTDTTSQGSAEKITKEIPHLEEHLLRNLDKNGVVRLGSWVETGDILVGKLTPQIASESSYIAEAGLLRAIFGLEVSTSKETSLKLPIGGRGRVIDVKWIQRDPLDIMVRVYILQKREIKVGDKVAGRHGNKGIISKILPRQDMPYLQDGTPVDMVFNPLGVPSRMNVGQIFESSLGLAGDLLKKHYRIAPFDERYEQEASRKLVFSELYEASKETKNPWVFEPEYPGKSRIFDGRTGDPFEQPVLIGKSYILKLIHQVDEKIHGRSTGPYSLVTQQPVRGRAKQGGQRVGEMEVWALEGFGVAHILQEILTYKSDHLIARQEILNATIWGKRIPNHEDPPESFRVLVRELRSLALELNHFLVSEKNFQAWANKNLPNGEAVGEVTRPSTFHYKTDKPEKDGLFCERIFGPIKSGICGCGNSRASGAENEDERFCQKCGVEFVDSRIRRYQMGYIKLACPVTHVWYLKGLPSYIANLLDKPLKKLEGLVYGDFSFARPSTKKPTFLRLRGLFEEEIASCNHSISPFFSTPGFATFRNREIATGAGAIREQLADLDLRIIIENSLVEWKELEDEGYSGDEWEDRKRRIRKVFLIRRMQLAKHFIQTNVEPEWMVLCLLPVLPPELRPIVYRSGDKVVTSDINELYKRVIRRNNNLAYLLKRSELAPADLVMCQEKLVQEAVDTLLDSGSRGQPTRDGHNKVYKSLSDVIEGKEGRFRETLLGKRVDYSGRSVIVVGPSLSLHQCGLPLEIAIKLFQLFVIRDLITKRATSNVRIAKRKIWEKEPIVWEILQEVMRGHPVLLNRAPTLHRLGIQAFQPTLVEGRTISLHPLVCKGFNADFDGDQMAVHLPLSLEAQAEARLLMFSHMNLLSPAIGDPICVPTQDMLIGLYVLTIGKRRGPLSNPTQQLSNPTQPKRGYLCMAERANLVFHNKEIDGTGMKRLISRLIDHFGMAYTSHILDQVKTLGFRQATATSISLGIDDLLTIPSKGWLVQDAEQQSSILEKHNHYGNVHAVEKLRQSVEIWYATSEYLKQEMNSNFRITDPSNPVYLMSFSGARGNASQVHQLVGMRGLMSDPQGQMIDLPIQSNLREGLSLTEYIISCYGARKGVVDTAVRTADAGYLTRRLVEVVQHIIVRRRDCGTIRGISVSPQNGMTEKLFVQTLIGRVLADDIYIGSRCIVVRNQDIGIGLVNRFITAFRAQPFRAQPIYIRTPFTCRSTSWICQLCYGRSPTHSDLVELGEAVGIIAGQSIGEPGTQLTLRTFHTGGVFTGGTADLVRSPSNGKIQFNENLVHPTRTRHGQPAFLCYIDLHVTIQSQDILYSVNIPSKSLILVQNDQYVKSEQVIAEIRAGTSTLHFKERVQKHIYSESDGEMHWSTDVYHAPEYQYGNLRRLPKTSHLWILSGGSYKFSVVPFSLHKDQDQMNTYGKKDREILDYSTSDRIMSNGHWNLIYPSIFQDNSDLLAKKRRNRFVIPLQYHQEQEKELISCFGISIEIPFMGVLRRNTIFAYFDDPRYRKDKKGSGIVKFRYRTLEEEYRTRAEDSEEEYETLEHEYRTREDEYETLEESKYGILEDEYEYETLENEYGSPENKYGNPENEYRTLEKDSEEEYGNPESKYRTQEDEYGTLEEDSEDEYGSPGESGEEKYGTLEEDSEEDSEDEYESPEEDSILKKEGLIEHRGTKEFSLKYQKEVDRFFFILQELHILPRSSSLKILDNSIIGVDTQLTKNTRSGLGGLVRVKRKKSHTELKIFSGDIHFPEEADKILGGCLIPPERQKKDSKESKKKKNWVYVQRKKILKSKEKYFVSVRPTVAYEMDEGRNLATLFPQDLLQEENNLQIRLVNFIYHENSKLTQRIYHTNSQFVRTCLVVNWEQEEKEKAGASLVEVRANDLIRDFLRIELVKSTISYTRKRYDRTSGGPTPHNRLDRANSNSFYSKAKIESLSQHQEAIGTLLNRNKEYQSLMILSASNCSRIGLFKNSKHPNAIKEWNPRIPILEIFGPLGAIVASISHFSSSYYLLTHNKILLKKYLFVDNLKQTFQVLQELKYSLIDENKRISNFDSNIMLDPFLLNCHFVHHDSWEETLAIIHLGQFICENVCLFKSHIKKSGQIFSVNMDSFVIRAAKPYLATTGATVNGHYGEILYKGDRLVTFIYEKSRSSDITQGLPKVEQIFEARSIDSLSPNLERRIEDWNERIPRILGVPWGFLIGAELTIAQSRISLVNKIQKVYRSQGVHIHNRHIEIIVRQITSKVLVSEDGMSNVFSPGELIGLLRAERAGRALDESIYYRAILLGITRASLNTQSFISEASFQETARVLAKAALRGRIDWLKGLKENVVLGGIIPVGTGFQKFVHRSPQDKNLYFEIKKKNLFASEMRDFLFLHTELVSSDSDVTNNFYET</sequence>
<evidence type="ECO:0000256" key="5">
    <source>
        <dbReference type="ARBA" id="ARBA00022478"/>
    </source>
</evidence>
<evidence type="ECO:0000256" key="1">
    <source>
        <dbReference type="ARBA" id="ARBA00004026"/>
    </source>
</evidence>
<keyword evidence="11 13" id="KW-0804">Transcription</keyword>
<evidence type="ECO:0000256" key="4">
    <source>
        <dbReference type="ARBA" id="ARBA00009839"/>
    </source>
</evidence>
<evidence type="ECO:0000256" key="12">
    <source>
        <dbReference type="ARBA" id="ARBA00048552"/>
    </source>
</evidence>
<dbReference type="Gene3D" id="1.10.274.100">
    <property type="entry name" value="RNA polymerase Rpb1, domain 3"/>
    <property type="match status" value="2"/>
</dbReference>
<dbReference type="PANTHER" id="PTHR34995">
    <property type="entry name" value="DNA-DIRECTED RNA POLYMERASE SUBUNIT BETA"/>
    <property type="match status" value="1"/>
</dbReference>
<dbReference type="HOGENOM" id="CLU_225644_0_0_1"/>
<dbReference type="Gene3D" id="3.90.1100.10">
    <property type="match status" value="1"/>
</dbReference>
<dbReference type="InterPro" id="IPR034678">
    <property type="entry name" value="RNApol_RpoC1"/>
</dbReference>
<dbReference type="InterPro" id="IPR050254">
    <property type="entry name" value="RNA_pol_beta''_euk"/>
</dbReference>
<dbReference type="InterPro" id="IPR038120">
    <property type="entry name" value="Rpb1_funnel_sf"/>
</dbReference>
<dbReference type="Pfam" id="PF04561">
    <property type="entry name" value="RNA_pol_Rpb2_2"/>
    <property type="match status" value="1"/>
</dbReference>
<dbReference type="PROSITE" id="PS01166">
    <property type="entry name" value="RNA_POL_BETA"/>
    <property type="match status" value="1"/>
</dbReference>
<dbReference type="InterPro" id="IPR037033">
    <property type="entry name" value="DNA-dir_RNAP_su2_hyb_sf"/>
</dbReference>
<dbReference type="Pfam" id="PF04560">
    <property type="entry name" value="RNA_pol_Rpb2_7"/>
    <property type="match status" value="1"/>
</dbReference>
<evidence type="ECO:0000259" key="16">
    <source>
        <dbReference type="SMART" id="SM00663"/>
    </source>
</evidence>
<dbReference type="InterPro" id="IPR015712">
    <property type="entry name" value="DNA-dir_RNA_pol_su2"/>
</dbReference>
<feature type="compositionally biased region" description="Acidic residues" evidence="15">
    <location>
        <begin position="2323"/>
        <end position="2333"/>
    </location>
</feature>
<dbReference type="EMBL" id="KL402727">
    <property type="protein sequence ID" value="KEH17708.1"/>
    <property type="molecule type" value="Genomic_DNA"/>
</dbReference>
<evidence type="ECO:0000256" key="15">
    <source>
        <dbReference type="SAM" id="MobiDB-lite"/>
    </source>
</evidence>
<evidence type="ECO:0000256" key="14">
    <source>
        <dbReference type="RuleBase" id="RU363031"/>
    </source>
</evidence>
<dbReference type="Pfam" id="PF05000">
    <property type="entry name" value="RNA_pol_Rpb1_4"/>
    <property type="match status" value="1"/>
</dbReference>
<feature type="compositionally biased region" description="Acidic residues" evidence="15">
    <location>
        <begin position="2373"/>
        <end position="2386"/>
    </location>
</feature>
<comment type="similarity">
    <text evidence="4">In the C-terminal section; belongs to the RNA polymerase beta' chain family.</text>
</comment>
<dbReference type="STRING" id="3880.A0A072TLG9"/>
<evidence type="ECO:0000256" key="7">
    <source>
        <dbReference type="ARBA" id="ARBA00022679"/>
    </source>
</evidence>
<dbReference type="PANTHER" id="PTHR34995:SF1">
    <property type="entry name" value="DNA-DIRECTED RNA POLYMERASE SUBUNIT BETA"/>
    <property type="match status" value="1"/>
</dbReference>
<organism evidence="17 19">
    <name type="scientific">Medicago truncatula</name>
    <name type="common">Barrel medic</name>
    <name type="synonym">Medicago tribuloides</name>
    <dbReference type="NCBI Taxonomy" id="3880"/>
    <lineage>
        <taxon>Eukaryota</taxon>
        <taxon>Viridiplantae</taxon>
        <taxon>Streptophyta</taxon>
        <taxon>Embryophyta</taxon>
        <taxon>Tracheophyta</taxon>
        <taxon>Spermatophyta</taxon>
        <taxon>Magnoliopsida</taxon>
        <taxon>eudicotyledons</taxon>
        <taxon>Gunneridae</taxon>
        <taxon>Pentapetalae</taxon>
        <taxon>rosids</taxon>
        <taxon>fabids</taxon>
        <taxon>Fabales</taxon>
        <taxon>Fabaceae</taxon>
        <taxon>Papilionoideae</taxon>
        <taxon>50 kb inversion clade</taxon>
        <taxon>NPAAA clade</taxon>
        <taxon>Hologalegina</taxon>
        <taxon>IRL clade</taxon>
        <taxon>Trifolieae</taxon>
        <taxon>Medicago</taxon>
    </lineage>
</organism>
<keyword evidence="5 13" id="KW-0240">DNA-directed RNA polymerase</keyword>
<dbReference type="Pfam" id="PF00562">
    <property type="entry name" value="RNA_pol_Rpb2_6"/>
    <property type="match status" value="1"/>
</dbReference>
<dbReference type="GO" id="GO:0006351">
    <property type="term" value="P:DNA-templated transcription"/>
    <property type="evidence" value="ECO:0007669"/>
    <property type="project" value="InterPro"/>
</dbReference>
<dbReference type="InterPro" id="IPR042107">
    <property type="entry name" value="DNA-dir_RNA_pol_bsu_ext_1_sf"/>
</dbReference>
<feature type="domain" description="RNA polymerase N-terminal" evidence="16">
    <location>
        <begin position="1363"/>
        <end position="1644"/>
    </location>
</feature>
<dbReference type="Gene3D" id="2.30.150.10">
    <property type="entry name" value="DNA-directed RNA polymerase, beta subunit, external 1 domain"/>
    <property type="match status" value="1"/>
</dbReference>
<dbReference type="Gene3D" id="2.40.50.100">
    <property type="match status" value="1"/>
</dbReference>
<dbReference type="GO" id="GO:0003677">
    <property type="term" value="F:DNA binding"/>
    <property type="evidence" value="ECO:0007669"/>
    <property type="project" value="InterPro"/>
</dbReference>
<dbReference type="InterPro" id="IPR007645">
    <property type="entry name" value="RNA_pol_Rpb2_3"/>
</dbReference>
<dbReference type="InterPro" id="IPR006592">
    <property type="entry name" value="RNA_pol_N"/>
</dbReference>
<dbReference type="FunFam" id="1.10.132.30:FF:000002">
    <property type="entry name" value="DNA-directed RNA polymerase subunit beta"/>
    <property type="match status" value="1"/>
</dbReference>
<dbReference type="Pfam" id="PF04998">
    <property type="entry name" value="RNA_pol_Rpb1_5"/>
    <property type="match status" value="2"/>
</dbReference>
<dbReference type="InterPro" id="IPR014724">
    <property type="entry name" value="RNA_pol_RPB2_OB-fold"/>
</dbReference>
<keyword evidence="9" id="KW-0479">Metal-binding</keyword>
<dbReference type="CDD" id="cd02655">
    <property type="entry name" value="RNAP_beta'_C"/>
    <property type="match status" value="1"/>
</dbReference>
<comment type="function">
    <text evidence="1 13">DNA-dependent RNA polymerase catalyzes the transcription of DNA into RNA using the four ribonucleoside triphosphates as substrates.</text>
</comment>
<dbReference type="InterPro" id="IPR044893">
    <property type="entry name" value="RNA_pol_Rpb1_clamp_domain"/>
</dbReference>
<comment type="similarity">
    <text evidence="2 14">Belongs to the RNA polymerase beta chain family.</text>
</comment>
<dbReference type="InterPro" id="IPR007080">
    <property type="entry name" value="RNA_pol_Rpb1_1"/>
</dbReference>
<reference evidence="18" key="3">
    <citation type="submission" date="2015-06" db="UniProtKB">
        <authorList>
            <consortium name="EnsemblPlants"/>
        </authorList>
    </citation>
    <scope>IDENTIFICATION</scope>
    <source>
        <strain evidence="18">cv. Jemalong A17</strain>
    </source>
</reference>
<evidence type="ECO:0000256" key="3">
    <source>
        <dbReference type="ARBA" id="ARBA00007616"/>
    </source>
</evidence>
<dbReference type="Pfam" id="PF04997">
    <property type="entry name" value="RNA_pol_Rpb1_1"/>
    <property type="match status" value="1"/>
</dbReference>
<dbReference type="GO" id="GO:0032549">
    <property type="term" value="F:ribonucleoside binding"/>
    <property type="evidence" value="ECO:0007669"/>
    <property type="project" value="InterPro"/>
</dbReference>
<dbReference type="Gene3D" id="2.40.270.10">
    <property type="entry name" value="DNA-directed RNA polymerase, subunit 2, domain 6"/>
    <property type="match status" value="2"/>
</dbReference>
<keyword evidence="7 13" id="KW-0808">Transferase</keyword>
<dbReference type="GO" id="GO:0000428">
    <property type="term" value="C:DNA-directed RNA polymerase complex"/>
    <property type="evidence" value="ECO:0007669"/>
    <property type="project" value="UniProtKB-KW"/>
</dbReference>
<dbReference type="HAMAP" id="MF_01321">
    <property type="entry name" value="RNApol_bact_RpoB"/>
    <property type="match status" value="1"/>
</dbReference>
<evidence type="ECO:0000256" key="8">
    <source>
        <dbReference type="ARBA" id="ARBA00022695"/>
    </source>
</evidence>
<evidence type="ECO:0000256" key="9">
    <source>
        <dbReference type="ARBA" id="ARBA00022723"/>
    </source>
</evidence>
<dbReference type="InterPro" id="IPR042102">
    <property type="entry name" value="RNA_pol_Rpb1_3_sf"/>
</dbReference>
<dbReference type="NCBIfam" id="TIGR02388">
    <property type="entry name" value="rpoC2_cyan"/>
    <property type="match status" value="1"/>
</dbReference>
<dbReference type="CDD" id="cd01609">
    <property type="entry name" value="RNAP_beta'_N"/>
    <property type="match status" value="1"/>
</dbReference>
<dbReference type="Gene3D" id="3.90.1800.10">
    <property type="entry name" value="RNA polymerase alpha subunit dimerisation domain"/>
    <property type="match status" value="1"/>
</dbReference>
<evidence type="ECO:0000313" key="18">
    <source>
        <dbReference type="EnsemblPlants" id="KEH17708"/>
    </source>
</evidence>
<dbReference type="InterPro" id="IPR012756">
    <property type="entry name" value="DNA-dir_RpoC2_beta_pp"/>
</dbReference>
<evidence type="ECO:0000256" key="11">
    <source>
        <dbReference type="ARBA" id="ARBA00023163"/>
    </source>
</evidence>
<keyword evidence="10" id="KW-0862">Zinc</keyword>
<dbReference type="InterPro" id="IPR007120">
    <property type="entry name" value="DNA-dir_RNAP_su2_dom"/>
</dbReference>
<dbReference type="InterPro" id="IPR007641">
    <property type="entry name" value="RNA_pol_Rpb2_7"/>
</dbReference>
<dbReference type="EnsemblPlants" id="KEH17708">
    <property type="protein sequence ID" value="KEH17708"/>
    <property type="gene ID" value="MTR_0002s0510"/>
</dbReference>
<dbReference type="Gene3D" id="1.10.1790.20">
    <property type="match status" value="1"/>
</dbReference>
<dbReference type="Gene3D" id="3.90.1110.10">
    <property type="entry name" value="RNA polymerase Rpb2, domain 2"/>
    <property type="match status" value="1"/>
</dbReference>
<comment type="catalytic activity">
    <reaction evidence="12 13">
        <text>RNA(n) + a ribonucleoside 5'-triphosphate = RNA(n+1) + diphosphate</text>
        <dbReference type="Rhea" id="RHEA:21248"/>
        <dbReference type="Rhea" id="RHEA-COMP:14527"/>
        <dbReference type="Rhea" id="RHEA-COMP:17342"/>
        <dbReference type="ChEBI" id="CHEBI:33019"/>
        <dbReference type="ChEBI" id="CHEBI:61557"/>
        <dbReference type="ChEBI" id="CHEBI:140395"/>
        <dbReference type="EC" id="2.7.7.6"/>
    </reaction>
</comment>
<dbReference type="EC" id="2.7.7.6" evidence="13"/>
<name>A0A072TLG9_MEDTR</name>
<dbReference type="InterPro" id="IPR007642">
    <property type="entry name" value="RNA_pol_Rpb2_2"/>
</dbReference>
<feature type="region of interest" description="Disordered" evidence="15">
    <location>
        <begin position="2288"/>
        <end position="2425"/>
    </location>
</feature>
<dbReference type="Gene3D" id="2.40.40.20">
    <property type="match status" value="1"/>
</dbReference>
<dbReference type="InterPro" id="IPR007083">
    <property type="entry name" value="RNA_pol_Rpb1_4"/>
</dbReference>
<dbReference type="GO" id="GO:0046872">
    <property type="term" value="F:metal ion binding"/>
    <property type="evidence" value="ECO:0007669"/>
    <property type="project" value="UniProtKB-KW"/>
</dbReference>
<evidence type="ECO:0000256" key="10">
    <source>
        <dbReference type="ARBA" id="ARBA00022833"/>
    </source>
</evidence>
<dbReference type="InterPro" id="IPR010243">
    <property type="entry name" value="RNA_pol_bsu_bac"/>
</dbReference>
<dbReference type="SUPFAM" id="SSF64484">
    <property type="entry name" value="beta and beta-prime subunits of DNA dependent RNA-polymerase"/>
    <property type="match status" value="2"/>
</dbReference>
<dbReference type="InterPro" id="IPR007081">
    <property type="entry name" value="RNA_pol_Rpb1_5"/>
</dbReference>
<proteinExistence type="inferred from homology"/>